<comment type="caution">
    <text evidence="7">The sequence shown here is derived from an EMBL/GenBank/DDBJ whole genome shotgun (WGS) entry which is preliminary data.</text>
</comment>
<dbReference type="AlphaFoldDB" id="A0ABD0M9R8"/>
<dbReference type="GO" id="GO:0008270">
    <property type="term" value="F:zinc ion binding"/>
    <property type="evidence" value="ECO:0007669"/>
    <property type="project" value="UniProtKB-KW"/>
</dbReference>
<feature type="compositionally biased region" description="Polar residues" evidence="4">
    <location>
        <begin position="248"/>
        <end position="261"/>
    </location>
</feature>
<feature type="domain" description="RING-type" evidence="6">
    <location>
        <begin position="102"/>
        <end position="148"/>
    </location>
</feature>
<evidence type="ECO:0000313" key="7">
    <source>
        <dbReference type="EMBL" id="KAK7508655.1"/>
    </source>
</evidence>
<dbReference type="EMBL" id="JACVVK020000001">
    <property type="protein sequence ID" value="KAK7508655.1"/>
    <property type="molecule type" value="Genomic_DNA"/>
</dbReference>
<evidence type="ECO:0000256" key="1">
    <source>
        <dbReference type="ARBA" id="ARBA00022771"/>
    </source>
</evidence>
<feature type="compositionally biased region" description="Polar residues" evidence="4">
    <location>
        <begin position="282"/>
        <end position="299"/>
    </location>
</feature>
<evidence type="ECO:0000256" key="5">
    <source>
        <dbReference type="SAM" id="Phobius"/>
    </source>
</evidence>
<keyword evidence="5" id="KW-0472">Membrane</keyword>
<organism evidence="7 8">
    <name type="scientific">Batillaria attramentaria</name>
    <dbReference type="NCBI Taxonomy" id="370345"/>
    <lineage>
        <taxon>Eukaryota</taxon>
        <taxon>Metazoa</taxon>
        <taxon>Spiralia</taxon>
        <taxon>Lophotrochozoa</taxon>
        <taxon>Mollusca</taxon>
        <taxon>Gastropoda</taxon>
        <taxon>Caenogastropoda</taxon>
        <taxon>Sorbeoconcha</taxon>
        <taxon>Cerithioidea</taxon>
        <taxon>Batillariidae</taxon>
        <taxon>Batillaria</taxon>
    </lineage>
</organism>
<sequence>MNVLLSCSVGGQSISIPLSRPHRATFADVYICTDFPLSLVWRSQQDENRLRTERMIVMIVLSLSVLLLPSVLIQVVLLLQDKLLAKMESRDGDIVMDDEEECVVCLGARATMQTFPCQHRVVCRKCFIRTIQVAISQRSLPLRCVVCRARILKLRHMTSGVSEIAVGESSFSSPSQSRSMLCSGATISDNVDNSGFALSSTAIVSNNTSASSKRHGLSSVVKITPVTTMPKRGDRTCVSLFNPGPRVTLTSRTTTGHPSTHNKTDHSASTDTCRTKVDHSGSESLAVSLMTSSRGSTGPTGAIKTPTSAKKGDVMRDAQVGSGKGSNAQASRRVKSFAFRQIFWWQ</sequence>
<feature type="transmembrane region" description="Helical" evidence="5">
    <location>
        <begin position="55"/>
        <end position="79"/>
    </location>
</feature>
<dbReference type="InterPro" id="IPR013083">
    <property type="entry name" value="Znf_RING/FYVE/PHD"/>
</dbReference>
<keyword evidence="5" id="KW-1133">Transmembrane helix</keyword>
<keyword evidence="1 3" id="KW-0479">Metal-binding</keyword>
<keyword evidence="5" id="KW-0812">Transmembrane</keyword>
<feature type="compositionally biased region" description="Basic and acidic residues" evidence="4">
    <location>
        <begin position="262"/>
        <end position="281"/>
    </location>
</feature>
<evidence type="ECO:0000259" key="6">
    <source>
        <dbReference type="PROSITE" id="PS50089"/>
    </source>
</evidence>
<gene>
    <name evidence="7" type="ORF">BaRGS_00000221</name>
</gene>
<keyword evidence="1 3" id="KW-0863">Zinc-finger</keyword>
<accession>A0ABD0M9R8</accession>
<dbReference type="Proteomes" id="UP001519460">
    <property type="component" value="Unassembled WGS sequence"/>
</dbReference>
<name>A0ABD0M9R8_9CAEN</name>
<keyword evidence="8" id="KW-1185">Reference proteome</keyword>
<evidence type="ECO:0000256" key="3">
    <source>
        <dbReference type="PROSITE-ProRule" id="PRU00175"/>
    </source>
</evidence>
<dbReference type="Gene3D" id="3.30.40.10">
    <property type="entry name" value="Zinc/RING finger domain, C3HC4 (zinc finger)"/>
    <property type="match status" value="1"/>
</dbReference>
<evidence type="ECO:0000256" key="4">
    <source>
        <dbReference type="SAM" id="MobiDB-lite"/>
    </source>
</evidence>
<evidence type="ECO:0000313" key="8">
    <source>
        <dbReference type="Proteomes" id="UP001519460"/>
    </source>
</evidence>
<evidence type="ECO:0000256" key="2">
    <source>
        <dbReference type="ARBA" id="ARBA00022833"/>
    </source>
</evidence>
<reference evidence="7 8" key="1">
    <citation type="journal article" date="2023" name="Sci. Data">
        <title>Genome assembly of the Korean intertidal mud-creeper Batillaria attramentaria.</title>
        <authorList>
            <person name="Patra A.K."/>
            <person name="Ho P.T."/>
            <person name="Jun S."/>
            <person name="Lee S.J."/>
            <person name="Kim Y."/>
            <person name="Won Y.J."/>
        </authorList>
    </citation>
    <scope>NUCLEOTIDE SEQUENCE [LARGE SCALE GENOMIC DNA]</scope>
    <source>
        <strain evidence="7">Wonlab-2016</strain>
    </source>
</reference>
<dbReference type="Pfam" id="PF13920">
    <property type="entry name" value="zf-C3HC4_3"/>
    <property type="match status" value="1"/>
</dbReference>
<dbReference type="PROSITE" id="PS50089">
    <property type="entry name" value="ZF_RING_2"/>
    <property type="match status" value="1"/>
</dbReference>
<protein>
    <recommendedName>
        <fullName evidence="6">RING-type domain-containing protein</fullName>
    </recommendedName>
</protein>
<proteinExistence type="predicted"/>
<dbReference type="SUPFAM" id="SSF57850">
    <property type="entry name" value="RING/U-box"/>
    <property type="match status" value="1"/>
</dbReference>
<dbReference type="InterPro" id="IPR001841">
    <property type="entry name" value="Znf_RING"/>
</dbReference>
<keyword evidence="2" id="KW-0862">Zinc</keyword>
<feature type="region of interest" description="Disordered" evidence="4">
    <location>
        <begin position="234"/>
        <end position="327"/>
    </location>
</feature>